<name>A0A9W9NI27_9EURO</name>
<evidence type="ECO:0000313" key="6">
    <source>
        <dbReference type="Proteomes" id="UP001150904"/>
    </source>
</evidence>
<dbReference type="GeneID" id="83175485"/>
<dbReference type="InterPro" id="IPR008030">
    <property type="entry name" value="NmrA-like"/>
</dbReference>
<dbReference type="Proteomes" id="UP001150904">
    <property type="component" value="Unassembled WGS sequence"/>
</dbReference>
<protein>
    <recommendedName>
        <fullName evidence="4">NmrA-like domain-containing protein</fullName>
    </recommendedName>
</protein>
<dbReference type="InterPro" id="IPR051164">
    <property type="entry name" value="NmrA-like_oxidored"/>
</dbReference>
<dbReference type="PANTHER" id="PTHR42748:SF30">
    <property type="entry name" value="NMRA-LIKE DOMAIN-CONTAINING PROTEIN"/>
    <property type="match status" value="1"/>
</dbReference>
<reference evidence="5" key="1">
    <citation type="submission" date="2022-12" db="EMBL/GenBank/DDBJ databases">
        <authorList>
            <person name="Petersen C."/>
        </authorList>
    </citation>
    <scope>NUCLEOTIDE SEQUENCE</scope>
    <source>
        <strain evidence="5">IBT 15544</strain>
    </source>
</reference>
<evidence type="ECO:0000256" key="3">
    <source>
        <dbReference type="ARBA" id="ARBA00023002"/>
    </source>
</evidence>
<gene>
    <name evidence="5" type="ORF">N7498_001122</name>
</gene>
<dbReference type="EMBL" id="JAPQKR010000004">
    <property type="protein sequence ID" value="KAJ5219023.1"/>
    <property type="molecule type" value="Genomic_DNA"/>
</dbReference>
<accession>A0A9W9NI27</accession>
<proteinExistence type="inferred from homology"/>
<evidence type="ECO:0000256" key="1">
    <source>
        <dbReference type="ARBA" id="ARBA00006328"/>
    </source>
</evidence>
<dbReference type="Gene3D" id="3.90.25.10">
    <property type="entry name" value="UDP-galactose 4-epimerase, domain 1"/>
    <property type="match status" value="1"/>
</dbReference>
<comment type="similarity">
    <text evidence="1">Belongs to the NmrA-type oxidoreductase family.</text>
</comment>
<dbReference type="GO" id="GO:0005634">
    <property type="term" value="C:nucleus"/>
    <property type="evidence" value="ECO:0007669"/>
    <property type="project" value="TreeGrafter"/>
</dbReference>
<keyword evidence="2" id="KW-0521">NADP</keyword>
<dbReference type="GO" id="GO:0016491">
    <property type="term" value="F:oxidoreductase activity"/>
    <property type="evidence" value="ECO:0007669"/>
    <property type="project" value="UniProtKB-KW"/>
</dbReference>
<dbReference type="RefSeq" id="XP_058313596.1">
    <property type="nucleotide sequence ID" value="XM_058448185.1"/>
</dbReference>
<evidence type="ECO:0000259" key="4">
    <source>
        <dbReference type="Pfam" id="PF05368"/>
    </source>
</evidence>
<evidence type="ECO:0000256" key="2">
    <source>
        <dbReference type="ARBA" id="ARBA00022857"/>
    </source>
</evidence>
<evidence type="ECO:0000313" key="5">
    <source>
        <dbReference type="EMBL" id="KAJ5219023.1"/>
    </source>
</evidence>
<keyword evidence="6" id="KW-1185">Reference proteome</keyword>
<dbReference type="InterPro" id="IPR036291">
    <property type="entry name" value="NAD(P)-bd_dom_sf"/>
</dbReference>
<keyword evidence="3" id="KW-0560">Oxidoreductase</keyword>
<reference evidence="5" key="2">
    <citation type="journal article" date="2023" name="IMA Fungus">
        <title>Comparative genomic study of the Penicillium genus elucidates a diverse pangenome and 15 lateral gene transfer events.</title>
        <authorList>
            <person name="Petersen C."/>
            <person name="Sorensen T."/>
            <person name="Nielsen M.R."/>
            <person name="Sondergaard T.E."/>
            <person name="Sorensen J.L."/>
            <person name="Fitzpatrick D.A."/>
            <person name="Frisvad J.C."/>
            <person name="Nielsen K.L."/>
        </authorList>
    </citation>
    <scope>NUCLEOTIDE SEQUENCE</scope>
    <source>
        <strain evidence="5">IBT 15544</strain>
    </source>
</reference>
<dbReference type="SUPFAM" id="SSF51735">
    <property type="entry name" value="NAD(P)-binding Rossmann-fold domains"/>
    <property type="match status" value="1"/>
</dbReference>
<organism evidence="5 6">
    <name type="scientific">Penicillium cinerascens</name>
    <dbReference type="NCBI Taxonomy" id="70096"/>
    <lineage>
        <taxon>Eukaryota</taxon>
        <taxon>Fungi</taxon>
        <taxon>Dikarya</taxon>
        <taxon>Ascomycota</taxon>
        <taxon>Pezizomycotina</taxon>
        <taxon>Eurotiomycetes</taxon>
        <taxon>Eurotiomycetidae</taxon>
        <taxon>Eurotiales</taxon>
        <taxon>Aspergillaceae</taxon>
        <taxon>Penicillium</taxon>
    </lineage>
</organism>
<dbReference type="AlphaFoldDB" id="A0A9W9NI27"/>
<dbReference type="Gene3D" id="3.40.50.720">
    <property type="entry name" value="NAD(P)-binding Rossmann-like Domain"/>
    <property type="match status" value="1"/>
</dbReference>
<feature type="domain" description="NmrA-like" evidence="4">
    <location>
        <begin position="4"/>
        <end position="251"/>
    </location>
</feature>
<sequence>MTIQKKTVAVFGGTGNQGSAVVRSLLLNKQNTFDVRVITRDINSSIAKDLLSLGAKTVCADARDHDQLAAAFTGAWAAFINSNSDHHGADDELHLPNVFDFDTAVLKAAKAMGVAHVIYSSGANVYRATKGRVSLAGFDCKSYAEEYARSEEMFDTFTAVLPASFMECWTAEPFCETWGGFPLLPKENGELLLAVPPYGGDGRMPWVSVQDDFGDIVHGILLDPVRYDKKRVQAISSLIRFEDLAHAFTRGMYLFKAIEHPLILRSATGTLVKFQPLSSWADVPQDGSDLRRECSLMFFYMEFCGGRWFAEYPSDDTAARECKEAAARARGCLETNPIAFEDWFKRNFKGHISSQK</sequence>
<dbReference type="PANTHER" id="PTHR42748">
    <property type="entry name" value="NITROGEN METABOLITE REPRESSION PROTEIN NMRA FAMILY MEMBER"/>
    <property type="match status" value="1"/>
</dbReference>
<comment type="caution">
    <text evidence="5">The sequence shown here is derived from an EMBL/GenBank/DDBJ whole genome shotgun (WGS) entry which is preliminary data.</text>
</comment>
<dbReference type="OrthoDB" id="300709at2759"/>
<dbReference type="Pfam" id="PF05368">
    <property type="entry name" value="NmrA"/>
    <property type="match status" value="1"/>
</dbReference>